<dbReference type="AlphaFoldDB" id="A0A7W6RAD2"/>
<dbReference type="EMBL" id="JACIGK010000002">
    <property type="protein sequence ID" value="MBB4264765.1"/>
    <property type="molecule type" value="Genomic_DNA"/>
</dbReference>
<organism evidence="1 2">
    <name type="scientific">Roseospira visakhapatnamensis</name>
    <dbReference type="NCBI Taxonomy" id="390880"/>
    <lineage>
        <taxon>Bacteria</taxon>
        <taxon>Pseudomonadati</taxon>
        <taxon>Pseudomonadota</taxon>
        <taxon>Alphaproteobacteria</taxon>
        <taxon>Rhodospirillales</taxon>
        <taxon>Rhodospirillaceae</taxon>
        <taxon>Roseospira</taxon>
    </lineage>
</organism>
<name>A0A7W6RAD2_9PROT</name>
<gene>
    <name evidence="1" type="ORF">GGD89_000372</name>
</gene>
<keyword evidence="2" id="KW-1185">Reference proteome</keyword>
<comment type="caution">
    <text evidence="1">The sequence shown here is derived from an EMBL/GenBank/DDBJ whole genome shotgun (WGS) entry which is preliminary data.</text>
</comment>
<evidence type="ECO:0000313" key="1">
    <source>
        <dbReference type="EMBL" id="MBB4264765.1"/>
    </source>
</evidence>
<accession>A0A7W6RAD2</accession>
<dbReference type="InterPro" id="IPR016877">
    <property type="entry name" value="UCP028235"/>
</dbReference>
<dbReference type="PIRSF" id="PIRSF028235">
    <property type="entry name" value="UCP028235"/>
    <property type="match status" value="1"/>
</dbReference>
<dbReference type="InterPro" id="IPR038763">
    <property type="entry name" value="DHH_sf"/>
</dbReference>
<dbReference type="Proteomes" id="UP000554286">
    <property type="component" value="Unassembled WGS sequence"/>
</dbReference>
<protein>
    <recommendedName>
        <fullName evidence="3">NanoRNase/pAp phosphatase (C-di-AMP/oligoRNAs hydrolase)</fullName>
    </recommendedName>
</protein>
<dbReference type="SUPFAM" id="SSF64182">
    <property type="entry name" value="DHH phosphoesterases"/>
    <property type="match status" value="1"/>
</dbReference>
<evidence type="ECO:0000313" key="2">
    <source>
        <dbReference type="Proteomes" id="UP000554286"/>
    </source>
</evidence>
<evidence type="ECO:0008006" key="3">
    <source>
        <dbReference type="Google" id="ProtNLM"/>
    </source>
</evidence>
<proteinExistence type="predicted"/>
<dbReference type="RefSeq" id="WP_184042401.1">
    <property type="nucleotide sequence ID" value="NZ_JACIGK010000002.1"/>
</dbReference>
<sequence>MADQQGQDRSEQGRVFRLLTRADFDGVISAVLLRERGLIDEIAFAQPNDMQAGRVPVTPDTITSNLPFVEGVHLAFDHHVSEITRVGPRPNLIIDGRAPSAARVIYEHYGGRAGFPEIAEDMIEAVDKADSADYDEMDILAPDRWTMLNFVIDPRTGLHRLKHFAISNDQLMVDLSHYCRRHPVDEIMHIPDVEERVHLYLQHKEQAEHQTRRNARRRDNLMIVDFRREPMIFACNRFMVYALFPEINISLYLSRASRPGVIEIAVGKSILNRTARTDVGHLLLEYGGGGHETAGTCQVPEAEADRVAAELATRIIADG</sequence>
<reference evidence="1 2" key="1">
    <citation type="submission" date="2020-08" db="EMBL/GenBank/DDBJ databases">
        <title>Genome sequencing of Purple Non-Sulfur Bacteria from various extreme environments.</title>
        <authorList>
            <person name="Mayer M."/>
        </authorList>
    </citation>
    <scope>NUCLEOTIDE SEQUENCE [LARGE SCALE GENOMIC DNA]</scope>
    <source>
        <strain evidence="1 2">JA131</strain>
    </source>
</reference>